<sequence>MPNVQAVQIGLALVGLPAAIYAMYKTFGRMPALEEKVKRHAELLDKLPDSAYGREQIEAELKYHSMKFAYYLSFPAATRMSVWAAWGVVLLVATTASLWSIRDHVEFRPTDVLILAVLGSAARIGDSL</sequence>
<keyword evidence="1" id="KW-0472">Membrane</keyword>
<dbReference type="Proteomes" id="UP000217954">
    <property type="component" value="Chromosome"/>
</dbReference>
<dbReference type="EMBL" id="AP018165">
    <property type="protein sequence ID" value="BAX97067.1"/>
    <property type="molecule type" value="Genomic_DNA"/>
</dbReference>
<evidence type="ECO:0000313" key="2">
    <source>
        <dbReference type="EMBL" id="BAX97067.1"/>
    </source>
</evidence>
<feature type="transmembrane region" description="Helical" evidence="1">
    <location>
        <begin position="6"/>
        <end position="24"/>
    </location>
</feature>
<evidence type="ECO:0000313" key="3">
    <source>
        <dbReference type="Proteomes" id="UP000217954"/>
    </source>
</evidence>
<organism evidence="2 3">
    <name type="scientific">[Mycobacterium] stephanolepidis</name>
    <dbReference type="NCBI Taxonomy" id="1520670"/>
    <lineage>
        <taxon>Bacteria</taxon>
        <taxon>Bacillati</taxon>
        <taxon>Actinomycetota</taxon>
        <taxon>Actinomycetes</taxon>
        <taxon>Mycobacteriales</taxon>
        <taxon>Mycobacteriaceae</taxon>
        <taxon>Mycobacteroides</taxon>
    </lineage>
</organism>
<keyword evidence="1" id="KW-0812">Transmembrane</keyword>
<reference evidence="3" key="1">
    <citation type="journal article" date="2017" name="Genome Announc.">
        <title>Complete Genome Sequence of Mycobacterium stephanolepidis.</title>
        <authorList>
            <person name="Fukano H."/>
            <person name="Yoshida M."/>
            <person name="Katayama Y."/>
            <person name="Omatsu T."/>
            <person name="Mizutani T."/>
            <person name="Kurata O."/>
            <person name="Wada S."/>
            <person name="Hoshino Y."/>
        </authorList>
    </citation>
    <scope>NUCLEOTIDE SEQUENCE [LARGE SCALE GENOMIC DNA]</scope>
    <source>
        <strain evidence="3">NJB0901</strain>
    </source>
</reference>
<keyword evidence="1" id="KW-1133">Transmembrane helix</keyword>
<feature type="transmembrane region" description="Helical" evidence="1">
    <location>
        <begin position="82"/>
        <end position="101"/>
    </location>
</feature>
<gene>
    <name evidence="2" type="ORF">MSTE_01749</name>
</gene>
<dbReference type="AlphaFoldDB" id="A0A1Z4EVU8"/>
<accession>A0A1Z4EVU8</accession>
<proteinExistence type="predicted"/>
<protein>
    <submittedName>
        <fullName evidence="2">Uncharacterized protein</fullName>
    </submittedName>
</protein>
<keyword evidence="3" id="KW-1185">Reference proteome</keyword>
<dbReference type="RefSeq" id="WP_096500473.1">
    <property type="nucleotide sequence ID" value="NZ_AP018165.1"/>
</dbReference>
<reference evidence="2 3" key="2">
    <citation type="journal article" date="2017" name="Int. J. Syst. Evol. Microbiol.">
        <title>Mycobacterium stephanolepidis sp. nov., a rapidly growing species related to Mycobacterium chelonae, isolated from marine teleost fish, Stephanolepis cirrhifer.</title>
        <authorList>
            <person name="Fukano H."/>
            <person name="Wada S."/>
            <person name="Kurata O."/>
            <person name="Katayama K."/>
            <person name="Fujiwara N."/>
            <person name="Hoshino Y."/>
        </authorList>
    </citation>
    <scope>NUCLEOTIDE SEQUENCE [LARGE SCALE GENOMIC DNA]</scope>
    <source>
        <strain evidence="2 3">NJB0901</strain>
    </source>
</reference>
<dbReference type="KEGG" id="mste:MSTE_01749"/>
<name>A0A1Z4EVU8_9MYCO</name>
<evidence type="ECO:0000256" key="1">
    <source>
        <dbReference type="SAM" id="Phobius"/>
    </source>
</evidence>